<keyword evidence="4 12" id="KW-0894">Sodium channel</keyword>
<organism evidence="14 15">
    <name type="scientific">Cloeon dipterum</name>
    <dbReference type="NCBI Taxonomy" id="197152"/>
    <lineage>
        <taxon>Eukaryota</taxon>
        <taxon>Metazoa</taxon>
        <taxon>Ecdysozoa</taxon>
        <taxon>Arthropoda</taxon>
        <taxon>Hexapoda</taxon>
        <taxon>Insecta</taxon>
        <taxon>Pterygota</taxon>
        <taxon>Palaeoptera</taxon>
        <taxon>Ephemeroptera</taxon>
        <taxon>Pisciforma</taxon>
        <taxon>Baetidae</taxon>
        <taxon>Cloeon</taxon>
    </lineage>
</organism>
<dbReference type="EMBL" id="CADEPI010000064">
    <property type="protein sequence ID" value="CAB3371699.1"/>
    <property type="molecule type" value="Genomic_DNA"/>
</dbReference>
<evidence type="ECO:0000256" key="9">
    <source>
        <dbReference type="ARBA" id="ARBA00023136"/>
    </source>
</evidence>
<evidence type="ECO:0000256" key="1">
    <source>
        <dbReference type="ARBA" id="ARBA00004141"/>
    </source>
</evidence>
<gene>
    <name evidence="14" type="ORF">CLODIP_2_CD03967</name>
</gene>
<keyword evidence="7" id="KW-0915">Sodium</keyword>
<comment type="subcellular location">
    <subcellularLocation>
        <location evidence="1">Membrane</location>
        <topology evidence="1">Multi-pass membrane protein</topology>
    </subcellularLocation>
</comment>
<keyword evidence="5 12" id="KW-0812">Transmembrane</keyword>
<protein>
    <submittedName>
        <fullName evidence="14">Uncharacterized protein</fullName>
    </submittedName>
</protein>
<evidence type="ECO:0000313" key="15">
    <source>
        <dbReference type="Proteomes" id="UP000494165"/>
    </source>
</evidence>
<keyword evidence="9 13" id="KW-0472">Membrane</keyword>
<proteinExistence type="inferred from homology"/>
<evidence type="ECO:0000256" key="4">
    <source>
        <dbReference type="ARBA" id="ARBA00022461"/>
    </source>
</evidence>
<keyword evidence="8 12" id="KW-0406">Ion transport</keyword>
<reference evidence="14 15" key="1">
    <citation type="submission" date="2020-04" db="EMBL/GenBank/DDBJ databases">
        <authorList>
            <person name="Alioto T."/>
            <person name="Alioto T."/>
            <person name="Gomez Garrido J."/>
        </authorList>
    </citation>
    <scope>NUCLEOTIDE SEQUENCE [LARGE SCALE GENOMIC DNA]</scope>
</reference>
<dbReference type="AlphaFoldDB" id="A0A8S1CU31"/>
<evidence type="ECO:0000256" key="12">
    <source>
        <dbReference type="RuleBase" id="RU000679"/>
    </source>
</evidence>
<dbReference type="Pfam" id="PF00858">
    <property type="entry name" value="ASC"/>
    <property type="match status" value="1"/>
</dbReference>
<comment type="caution">
    <text evidence="14">The sequence shown here is derived from an EMBL/GenBank/DDBJ whole genome shotgun (WGS) entry which is preliminary data.</text>
</comment>
<keyword evidence="11 12" id="KW-0407">Ion channel</keyword>
<evidence type="ECO:0000256" key="8">
    <source>
        <dbReference type="ARBA" id="ARBA00023065"/>
    </source>
</evidence>
<accession>A0A8S1CU31</accession>
<dbReference type="PANTHER" id="PTHR11690">
    <property type="entry name" value="AMILORIDE-SENSITIVE SODIUM CHANNEL-RELATED"/>
    <property type="match status" value="1"/>
</dbReference>
<dbReference type="GO" id="GO:0005886">
    <property type="term" value="C:plasma membrane"/>
    <property type="evidence" value="ECO:0007669"/>
    <property type="project" value="TreeGrafter"/>
</dbReference>
<evidence type="ECO:0000256" key="11">
    <source>
        <dbReference type="ARBA" id="ARBA00023303"/>
    </source>
</evidence>
<dbReference type="PANTHER" id="PTHR11690:SF288">
    <property type="entry name" value="AMILORIDE-SENSITIVE NA+ CHANNEL-RELATED"/>
    <property type="match status" value="1"/>
</dbReference>
<feature type="transmembrane region" description="Helical" evidence="13">
    <location>
        <begin position="114"/>
        <end position="135"/>
    </location>
</feature>
<dbReference type="InterPro" id="IPR001873">
    <property type="entry name" value="ENaC"/>
</dbReference>
<evidence type="ECO:0000256" key="13">
    <source>
        <dbReference type="SAM" id="Phobius"/>
    </source>
</evidence>
<evidence type="ECO:0000256" key="7">
    <source>
        <dbReference type="ARBA" id="ARBA00023053"/>
    </source>
</evidence>
<dbReference type="Proteomes" id="UP000494165">
    <property type="component" value="Unassembled WGS sequence"/>
</dbReference>
<evidence type="ECO:0000256" key="5">
    <source>
        <dbReference type="ARBA" id="ARBA00022692"/>
    </source>
</evidence>
<keyword evidence="15" id="KW-1185">Reference proteome</keyword>
<evidence type="ECO:0000256" key="10">
    <source>
        <dbReference type="ARBA" id="ARBA00023201"/>
    </source>
</evidence>
<keyword evidence="3 12" id="KW-0813">Transport</keyword>
<evidence type="ECO:0000256" key="2">
    <source>
        <dbReference type="ARBA" id="ARBA00007193"/>
    </source>
</evidence>
<evidence type="ECO:0000256" key="6">
    <source>
        <dbReference type="ARBA" id="ARBA00022989"/>
    </source>
</evidence>
<keyword evidence="6 13" id="KW-1133">Transmembrane helix</keyword>
<keyword evidence="10 12" id="KW-0739">Sodium transport</keyword>
<sequence>MKPKQPVLRHNGPLFVNIRHVLVGEGAIAHSGIKRGFVRKSATVSNIDSYFSKNNLNLFDKSGITNSEGAEPAEKPIRSSNPTILERIRKFCSDSSLHVVKYIPDRDRHTIERLFWSFIFTLSVCVSVVPIQQAWSRYRDDSLSVVMQQSEYPVWSIPFPEVVICNEAPVRADVTKNMKNDAETFKNFSLFCTKYPPPEGSSFMKEGDIIDFVKKFLIPLNEFAINGFAFSQTDKMETVNISTKRLTPRFSNFGLCYSFNALPHGQFFKDESSLVFEDREDATKHYWGLDSGYTNSWFDEMPVPKRALGSGYKYSYGILLKRKKNLAFPNCAHPNAGFKIAVKNPADAFSKEDDFMRVAMGRGTNFLITPKLVTTDNAVRSSMDPTVRECYFQDETSLFHYKHYTRKNCQSECLSNLTMTACNCVEFYMPRKLKLKDIKYNLNIFYRDERY</sequence>
<comment type="similarity">
    <text evidence="2 12">Belongs to the amiloride-sensitive sodium channel (TC 1.A.6) family.</text>
</comment>
<dbReference type="GO" id="GO:0015280">
    <property type="term" value="F:ligand-gated sodium channel activity"/>
    <property type="evidence" value="ECO:0007669"/>
    <property type="project" value="TreeGrafter"/>
</dbReference>
<evidence type="ECO:0000313" key="14">
    <source>
        <dbReference type="EMBL" id="CAB3371699.1"/>
    </source>
</evidence>
<name>A0A8S1CU31_9INSE</name>
<dbReference type="OrthoDB" id="6021021at2759"/>
<dbReference type="Gene3D" id="1.10.287.820">
    <property type="entry name" value="Acid-sensing ion channel domain"/>
    <property type="match status" value="1"/>
</dbReference>
<evidence type="ECO:0000256" key="3">
    <source>
        <dbReference type="ARBA" id="ARBA00022448"/>
    </source>
</evidence>